<dbReference type="EMBL" id="JAHRIO010041208">
    <property type="protein sequence ID" value="MEQ2171975.1"/>
    <property type="molecule type" value="Genomic_DNA"/>
</dbReference>
<feature type="region of interest" description="Disordered" evidence="6">
    <location>
        <begin position="1772"/>
        <end position="1798"/>
    </location>
</feature>
<feature type="domain" description="C2H2-type" evidence="8">
    <location>
        <begin position="1213"/>
        <end position="1241"/>
    </location>
</feature>
<evidence type="ECO:0000256" key="3">
    <source>
        <dbReference type="ARBA" id="ARBA00022771"/>
    </source>
</evidence>
<feature type="region of interest" description="Disordered" evidence="6">
    <location>
        <begin position="607"/>
        <end position="632"/>
    </location>
</feature>
<name>A0ABV0NKZ9_9TELE</name>
<comment type="caution">
    <text evidence="9">The sequence shown here is derived from an EMBL/GenBank/DDBJ whole genome shotgun (WGS) entry which is preliminary data.</text>
</comment>
<feature type="compositionally biased region" description="Basic and acidic residues" evidence="6">
    <location>
        <begin position="981"/>
        <end position="992"/>
    </location>
</feature>
<dbReference type="PROSITE" id="PS00028">
    <property type="entry name" value="ZINC_FINGER_C2H2_1"/>
    <property type="match status" value="8"/>
</dbReference>
<keyword evidence="1" id="KW-0479">Metal-binding</keyword>
<evidence type="ECO:0000313" key="10">
    <source>
        <dbReference type="Proteomes" id="UP001476798"/>
    </source>
</evidence>
<feature type="domain" description="C2H2-type" evidence="8">
    <location>
        <begin position="1845"/>
        <end position="1872"/>
    </location>
</feature>
<keyword evidence="3 5" id="KW-0863">Zinc-finger</keyword>
<dbReference type="SMART" id="SM00355">
    <property type="entry name" value="ZnF_C2H2"/>
    <property type="match status" value="23"/>
</dbReference>
<dbReference type="InterPro" id="IPR059059">
    <property type="entry name" value="Znf-C2H2_7th_ZNF462"/>
</dbReference>
<evidence type="ECO:0000313" key="9">
    <source>
        <dbReference type="EMBL" id="MEQ2171975.1"/>
    </source>
</evidence>
<feature type="region of interest" description="Disordered" evidence="6">
    <location>
        <begin position="712"/>
        <end position="754"/>
    </location>
</feature>
<dbReference type="InterPro" id="IPR050688">
    <property type="entry name" value="Zinc_finger/UBP_domain"/>
</dbReference>
<evidence type="ECO:0000256" key="4">
    <source>
        <dbReference type="ARBA" id="ARBA00022833"/>
    </source>
</evidence>
<feature type="region of interest" description="Disordered" evidence="6">
    <location>
        <begin position="685"/>
        <end position="704"/>
    </location>
</feature>
<feature type="signal peptide" evidence="7">
    <location>
        <begin position="1"/>
        <end position="19"/>
    </location>
</feature>
<keyword evidence="7" id="KW-0732">Signal</keyword>
<dbReference type="PANTHER" id="PTHR24403:SF58">
    <property type="entry name" value="ZINC FINGER PROTEIN 462"/>
    <property type="match status" value="1"/>
</dbReference>
<reference evidence="9 10" key="1">
    <citation type="submission" date="2021-06" db="EMBL/GenBank/DDBJ databases">
        <authorList>
            <person name="Palmer J.M."/>
        </authorList>
    </citation>
    <scope>NUCLEOTIDE SEQUENCE [LARGE SCALE GENOMIC DNA]</scope>
    <source>
        <strain evidence="9 10">GA_2019</strain>
        <tissue evidence="9">Muscle</tissue>
    </source>
</reference>
<evidence type="ECO:0000256" key="6">
    <source>
        <dbReference type="SAM" id="MobiDB-lite"/>
    </source>
</evidence>
<feature type="compositionally biased region" description="Basic and acidic residues" evidence="6">
    <location>
        <begin position="613"/>
        <end position="624"/>
    </location>
</feature>
<feature type="compositionally biased region" description="Polar residues" evidence="6">
    <location>
        <begin position="553"/>
        <end position="562"/>
    </location>
</feature>
<feature type="region of interest" description="Disordered" evidence="6">
    <location>
        <begin position="521"/>
        <end position="562"/>
    </location>
</feature>
<feature type="non-terminal residue" evidence="9">
    <location>
        <position position="1"/>
    </location>
</feature>
<organism evidence="9 10">
    <name type="scientific">Goodea atripinnis</name>
    <dbReference type="NCBI Taxonomy" id="208336"/>
    <lineage>
        <taxon>Eukaryota</taxon>
        <taxon>Metazoa</taxon>
        <taxon>Chordata</taxon>
        <taxon>Craniata</taxon>
        <taxon>Vertebrata</taxon>
        <taxon>Euteleostomi</taxon>
        <taxon>Actinopterygii</taxon>
        <taxon>Neopterygii</taxon>
        <taxon>Teleostei</taxon>
        <taxon>Neoteleostei</taxon>
        <taxon>Acanthomorphata</taxon>
        <taxon>Ovalentaria</taxon>
        <taxon>Atherinomorphae</taxon>
        <taxon>Cyprinodontiformes</taxon>
        <taxon>Goodeidae</taxon>
        <taxon>Goodea</taxon>
    </lineage>
</organism>
<feature type="compositionally biased region" description="Basic and acidic residues" evidence="6">
    <location>
        <begin position="524"/>
        <end position="535"/>
    </location>
</feature>
<feature type="domain" description="C2H2-type" evidence="8">
    <location>
        <begin position="1320"/>
        <end position="1348"/>
    </location>
</feature>
<feature type="compositionally biased region" description="Basic and acidic residues" evidence="6">
    <location>
        <begin position="712"/>
        <end position="721"/>
    </location>
</feature>
<feature type="compositionally biased region" description="Polar residues" evidence="6">
    <location>
        <begin position="1773"/>
        <end position="1798"/>
    </location>
</feature>
<keyword evidence="10" id="KW-1185">Reference proteome</keyword>
<accession>A0ABV0NKZ9</accession>
<dbReference type="Gene3D" id="3.30.160.60">
    <property type="entry name" value="Classic Zinc Finger"/>
    <property type="match status" value="3"/>
</dbReference>
<keyword evidence="4" id="KW-0862">Zinc</keyword>
<dbReference type="Proteomes" id="UP001476798">
    <property type="component" value="Unassembled WGS sequence"/>
</dbReference>
<feature type="region of interest" description="Disordered" evidence="6">
    <location>
        <begin position="658"/>
        <end position="678"/>
    </location>
</feature>
<feature type="region of interest" description="Disordered" evidence="6">
    <location>
        <begin position="1817"/>
        <end position="1846"/>
    </location>
</feature>
<evidence type="ECO:0000256" key="2">
    <source>
        <dbReference type="ARBA" id="ARBA00022737"/>
    </source>
</evidence>
<dbReference type="PANTHER" id="PTHR24403">
    <property type="entry name" value="ZINC FINGER PROTEIN"/>
    <property type="match status" value="1"/>
</dbReference>
<evidence type="ECO:0000256" key="1">
    <source>
        <dbReference type="ARBA" id="ARBA00022723"/>
    </source>
</evidence>
<dbReference type="InterPro" id="IPR013087">
    <property type="entry name" value="Znf_C2H2_type"/>
</dbReference>
<sequence>LFYLFVKVFVPHIIDGAACTPHQQGASTKQGEHPKIWKAFRLCCQGNAPCTRKVQLLSYLVYWTTQSFSVYKLYRMLQPDSVQFSASGHMNETDPQESLAKSFHCTKCTLIFKSKVFLFEHLNKVHCLDINASLRDAGLKFAESKRANAENSRGLGKSFSCRSCDFKTCSRDILTEHEAQCRKTESPNLPETIIISDHPDTETPVTLANQTNEAIEAPSSKDLKTYKRPSQTITKYFTASSGSNGKLMLANDTNESLILLDTSPDPSLHWTVASKATAKPGIDVYHRGTDCFLQSDHLYHAKVAGSDSQKEQTNIAINEIGRRTNHESLRGPKTKIAKLEKENKDQLTETEITKRKLSGSAEFSFEVSDDEEEKKLDFGNGDSACPKVYFCKHCDFSDVSFRLVSSHYQRNHPYVRCTTGYIQQAADQSATFRCLECPSEFLSTVDLKWHYTEEHPEAPDVFKMKMNEFRLVFKCFTCTFTCNEVKALRHHYKENHPTCELDNYLLFCQYFVRKYQEDPSQQETCEKTSRPERSVELSPNRTSTSHKDVEVTPSRQPPTSTGPDVTLYKCSKCEFEHKSAVVMHVHYQKKHPEKTVTLDEIKQLARETSQVTPEKETAQKEKVEVPPQEKATASVVKLVPEASRSSSNFLRIETVRSLEDDTEKGKLPSKRLRKTTDRLEDWEMDEKVQSQKAKHNPEQALQNDSILSLPEHASEANEKTSEPSTPKHVKSAKNEKRAKMSPSKPNRETSESKSDKFLCSSPLEMHYCQFCDYTSPQVRSVIGHHNAKHAANTLLSKEDIIQYSAEVIENKLKGQTISKTGDHSKKSHKIEAHLKKSDAKKVQVYLNAEKLFYCHLCNFGNPSAQGVITHQSRVHKYTQSSRESILEYTALIHEKIKTSKSHGKNTTSPAHLPLPIINEGDKDMFFCHFCNYRNQEMALVMHHYSRAHEKASNSAADIRWYTSKVLEQLQKSPESSVNQKLMEKPEGKKEKANSSSKTFSGSAPLSVTSSETQRKLPCKYCTFTTQYVFLLMSHMRKIHFSKLSVTGVLRLCFRKGALESGYHCEWCVFSHKKAEAVQKHYQEWHPGCKHMSLGTIKARLFVGSNNVHSKDKKTELKSIHQGLTYQSSGMNKNEDEIYPCTACSFKSNSKFALARHCNKFHPSPAKDLLDLPSDTGTREKSQLEDLSKMPGLFESFQVSLEDTDEETSSSTVFKCSLCPATFHSKHGLSVHSGIKHLNVKNVKEPKKQPEKNQGHMHVFKCPYCSYINTSYQGVLTHCQMKHPVSTSRADSLHVDPAHLQDLDDCIKRNNSGEILKFSGYICKTCKKICATLDKLNRHCEQDHNETAPSMAKPANKPFLGLKIKLAKPHRTHKAASMPSLLTKKVSVRLKCQQCSYVCSTNIALSKHMLKQHRNAALKDCVYKCMLCPQIYSYKKRLAKHYARKHGKSAYLKYYVSVYRPVHKNQEASFQRQQQHNSKDKRLIYRCPSCPYVNTTYHGTLTHSQMKHPSVIVRADALETGEILVSNIVRCSKGKGSYERGYLCKRCPQIHPSIKKLKTHYQHDHGDAAAFELFPKSEVDKQDDGNSLVTDEAATSLKTASQNSVHLQREHGKAAVSDNVVSRVAVSKSALIRNTLLRKDLFYKCQLCVYSTFSRKNLQAHYKGSHKLDALSTYKMLERYNKRKNNFLCRYADLKKRLHFKCKQCPESAFDSSQLLIDHYNTFHLLGSKSDFTVLSFGVKKESTGLYKCKSCKVHLHGIKKLCKHLDRHRDQMKASQKSNSLDSATTDPQSEVSQQDKLSTYESVEELSQWMGAPVEVVSLPSSPTPSPSKLPDVEPEAEAQEDGHTCKRCQRTFMSLKGLRSHERSHAALGAIKKLDNLVNTEFKDK</sequence>
<proteinExistence type="predicted"/>
<protein>
    <recommendedName>
        <fullName evidence="8">C2H2-type domain-containing protein</fullName>
    </recommendedName>
</protein>
<feature type="compositionally biased region" description="Basic and acidic residues" evidence="6">
    <location>
        <begin position="745"/>
        <end position="754"/>
    </location>
</feature>
<evidence type="ECO:0000256" key="5">
    <source>
        <dbReference type="PROSITE-ProRule" id="PRU00042"/>
    </source>
</evidence>
<dbReference type="InterPro" id="IPR059058">
    <property type="entry name" value="Znf-C2H2_ZNF462"/>
</dbReference>
<dbReference type="Pfam" id="PF23225">
    <property type="entry name" value="zf-C2H2_7th_ZNF462"/>
    <property type="match status" value="3"/>
</dbReference>
<keyword evidence="2" id="KW-0677">Repeat</keyword>
<dbReference type="PROSITE" id="PS50157">
    <property type="entry name" value="ZINC_FINGER_C2H2_2"/>
    <property type="match status" value="3"/>
</dbReference>
<gene>
    <name evidence="9" type="ORF">GOODEAATRI_016140</name>
</gene>
<feature type="chain" id="PRO_5045453254" description="C2H2-type domain-containing protein" evidence="7">
    <location>
        <begin position="20"/>
        <end position="1887"/>
    </location>
</feature>
<feature type="compositionally biased region" description="Polar residues" evidence="6">
    <location>
        <begin position="993"/>
        <end position="1006"/>
    </location>
</feature>
<evidence type="ECO:0000256" key="7">
    <source>
        <dbReference type="SAM" id="SignalP"/>
    </source>
</evidence>
<feature type="region of interest" description="Disordered" evidence="6">
    <location>
        <begin position="971"/>
        <end position="1006"/>
    </location>
</feature>
<dbReference type="Pfam" id="PF23075">
    <property type="entry name" value="zf-C2H2_ZNF462_11"/>
    <property type="match status" value="2"/>
</dbReference>
<evidence type="ECO:0000259" key="8">
    <source>
        <dbReference type="PROSITE" id="PS50157"/>
    </source>
</evidence>